<keyword evidence="1" id="KW-0732">Signal</keyword>
<dbReference type="RefSeq" id="WP_379834323.1">
    <property type="nucleotide sequence ID" value="NZ_JBHRYQ010000001.1"/>
</dbReference>
<evidence type="ECO:0000256" key="1">
    <source>
        <dbReference type="SAM" id="SignalP"/>
    </source>
</evidence>
<dbReference type="EMBL" id="JBHRYQ010000001">
    <property type="protein sequence ID" value="MFC3809363.1"/>
    <property type="molecule type" value="Genomic_DNA"/>
</dbReference>
<comment type="caution">
    <text evidence="2">The sequence shown here is derived from an EMBL/GenBank/DDBJ whole genome shotgun (WGS) entry which is preliminary data.</text>
</comment>
<accession>A0ABV7YT56</accession>
<organism evidence="2 3">
    <name type="scientific">Lacihabitans lacunae</name>
    <dbReference type="NCBI Taxonomy" id="1028214"/>
    <lineage>
        <taxon>Bacteria</taxon>
        <taxon>Pseudomonadati</taxon>
        <taxon>Bacteroidota</taxon>
        <taxon>Cytophagia</taxon>
        <taxon>Cytophagales</taxon>
        <taxon>Leadbetterellaceae</taxon>
        <taxon>Lacihabitans</taxon>
    </lineage>
</organism>
<keyword evidence="3" id="KW-1185">Reference proteome</keyword>
<feature type="chain" id="PRO_5047224561" evidence="1">
    <location>
        <begin position="22"/>
        <end position="257"/>
    </location>
</feature>
<dbReference type="InterPro" id="IPR008701">
    <property type="entry name" value="NPP1"/>
</dbReference>
<sequence>MKSIYLVFILSVFLKTQTAIAQIFSGLPENASEKVKKWAVVFDFDDDSCYPAPALSSDGRKNGGLKPTGLKTGDCRESEQFLNANTFCRTKAITKNGNTYEVIMYSLYFEKDQYAAWTPTELKGSHRHDWEYASVWLTNGKLTHATYSAHGKDGETKHVSTLYFDRGMENHVKIVYHQDGFTTHCMRFAKKDEKAKNQFKKWVTPKLVQWDLMSDQQRKLLSEDWGRANPPTIDKNFYKEIGKYLPPNYPERAEWEK</sequence>
<dbReference type="PANTHER" id="PTHR33657:SF6">
    <property type="entry name" value="SECRETED PROTEIN"/>
    <property type="match status" value="1"/>
</dbReference>
<feature type="signal peptide" evidence="1">
    <location>
        <begin position="1"/>
        <end position="21"/>
    </location>
</feature>
<dbReference type="Proteomes" id="UP001595616">
    <property type="component" value="Unassembled WGS sequence"/>
</dbReference>
<dbReference type="PANTHER" id="PTHR33657">
    <property type="entry name" value="DOMAIN PROTEIN, PUTATIVE (AFU_ORTHOLOGUE AFUA_5G00600)-RELATED"/>
    <property type="match status" value="1"/>
</dbReference>
<evidence type="ECO:0000313" key="3">
    <source>
        <dbReference type="Proteomes" id="UP001595616"/>
    </source>
</evidence>
<proteinExistence type="predicted"/>
<dbReference type="PIRSF" id="PIRSF029958">
    <property type="entry name" value="Necrosis-inducing_protein"/>
    <property type="match status" value="1"/>
</dbReference>
<name>A0ABV7YT56_9BACT</name>
<reference evidence="3" key="1">
    <citation type="journal article" date="2019" name="Int. J. Syst. Evol. Microbiol.">
        <title>The Global Catalogue of Microorganisms (GCM) 10K type strain sequencing project: providing services to taxonomists for standard genome sequencing and annotation.</title>
        <authorList>
            <consortium name="The Broad Institute Genomics Platform"/>
            <consortium name="The Broad Institute Genome Sequencing Center for Infectious Disease"/>
            <person name="Wu L."/>
            <person name="Ma J."/>
        </authorList>
    </citation>
    <scope>NUCLEOTIDE SEQUENCE [LARGE SCALE GENOMIC DNA]</scope>
    <source>
        <strain evidence="3">CECT 7956</strain>
    </source>
</reference>
<dbReference type="Pfam" id="PF05630">
    <property type="entry name" value="NPP1"/>
    <property type="match status" value="1"/>
</dbReference>
<evidence type="ECO:0000313" key="2">
    <source>
        <dbReference type="EMBL" id="MFC3809363.1"/>
    </source>
</evidence>
<gene>
    <name evidence="2" type="ORF">ACFOOI_01735</name>
</gene>
<protein>
    <submittedName>
        <fullName evidence="2">NPP1 family protein</fullName>
    </submittedName>
</protein>